<dbReference type="PANTHER" id="PTHR30055:SF200">
    <property type="entry name" value="HTH-TYPE TRANSCRIPTIONAL REPRESSOR BDCR"/>
    <property type="match status" value="1"/>
</dbReference>
<evidence type="ECO:0000313" key="6">
    <source>
        <dbReference type="Proteomes" id="UP001551658"/>
    </source>
</evidence>
<dbReference type="SUPFAM" id="SSF48498">
    <property type="entry name" value="Tetracyclin repressor-like, C-terminal domain"/>
    <property type="match status" value="1"/>
</dbReference>
<dbReference type="InterPro" id="IPR050109">
    <property type="entry name" value="HTH-type_TetR-like_transc_reg"/>
</dbReference>
<dbReference type="Proteomes" id="UP001551658">
    <property type="component" value="Unassembled WGS sequence"/>
</dbReference>
<evidence type="ECO:0000256" key="2">
    <source>
        <dbReference type="PROSITE-ProRule" id="PRU00335"/>
    </source>
</evidence>
<evidence type="ECO:0000259" key="4">
    <source>
        <dbReference type="PROSITE" id="PS50977"/>
    </source>
</evidence>
<keyword evidence="6" id="KW-1185">Reference proteome</keyword>
<dbReference type="Pfam" id="PF00440">
    <property type="entry name" value="TetR_N"/>
    <property type="match status" value="1"/>
</dbReference>
<reference evidence="5 6" key="1">
    <citation type="submission" date="2024-06" db="EMBL/GenBank/DDBJ databases">
        <title>The Natural Products Discovery Center: Release of the First 8490 Sequenced Strains for Exploring Actinobacteria Biosynthetic Diversity.</title>
        <authorList>
            <person name="Kalkreuter E."/>
            <person name="Kautsar S.A."/>
            <person name="Yang D."/>
            <person name="Bader C.D."/>
            <person name="Teijaro C.N."/>
            <person name="Fluegel L."/>
            <person name="Davis C.M."/>
            <person name="Simpson J.R."/>
            <person name="Lauterbach L."/>
            <person name="Steele A.D."/>
            <person name="Gui C."/>
            <person name="Meng S."/>
            <person name="Li G."/>
            <person name="Viehrig K."/>
            <person name="Ye F."/>
            <person name="Su P."/>
            <person name="Kiefer A.F."/>
            <person name="Nichols A."/>
            <person name="Cepeda A.J."/>
            <person name="Yan W."/>
            <person name="Fan B."/>
            <person name="Jiang Y."/>
            <person name="Adhikari A."/>
            <person name="Zheng C.-J."/>
            <person name="Schuster L."/>
            <person name="Cowan T.M."/>
            <person name="Smanski M.J."/>
            <person name="Chevrette M.G."/>
            <person name="De Carvalho L.P.S."/>
            <person name="Shen B."/>
        </authorList>
    </citation>
    <scope>NUCLEOTIDE SEQUENCE [LARGE SCALE GENOMIC DNA]</scope>
    <source>
        <strain evidence="5 6">NPDC050671</strain>
    </source>
</reference>
<dbReference type="RefSeq" id="WP_357981290.1">
    <property type="nucleotide sequence ID" value="NZ_JBFAIH010000013.1"/>
</dbReference>
<dbReference type="PANTHER" id="PTHR30055">
    <property type="entry name" value="HTH-TYPE TRANSCRIPTIONAL REGULATOR RUTR"/>
    <property type="match status" value="1"/>
</dbReference>
<name>A0ABV3FBX1_9NOCA</name>
<dbReference type="InterPro" id="IPR001647">
    <property type="entry name" value="HTH_TetR"/>
</dbReference>
<comment type="caution">
    <text evidence="5">The sequence shown here is derived from an EMBL/GenBank/DDBJ whole genome shotgun (WGS) entry which is preliminary data.</text>
</comment>
<proteinExistence type="predicted"/>
<dbReference type="InterPro" id="IPR036271">
    <property type="entry name" value="Tet_transcr_reg_TetR-rel_C_sf"/>
</dbReference>
<dbReference type="SUPFAM" id="SSF46689">
    <property type="entry name" value="Homeodomain-like"/>
    <property type="match status" value="1"/>
</dbReference>
<dbReference type="InterPro" id="IPR009057">
    <property type="entry name" value="Homeodomain-like_sf"/>
</dbReference>
<dbReference type="PROSITE" id="PS50977">
    <property type="entry name" value="HTH_TETR_2"/>
    <property type="match status" value="1"/>
</dbReference>
<dbReference type="EMBL" id="JBFAIH010000013">
    <property type="protein sequence ID" value="MEV0365195.1"/>
    <property type="molecule type" value="Genomic_DNA"/>
</dbReference>
<keyword evidence="1 2" id="KW-0238">DNA-binding</keyword>
<evidence type="ECO:0000256" key="3">
    <source>
        <dbReference type="SAM" id="MobiDB-lite"/>
    </source>
</evidence>
<evidence type="ECO:0000256" key="1">
    <source>
        <dbReference type="ARBA" id="ARBA00023125"/>
    </source>
</evidence>
<feature type="domain" description="HTH tetR-type" evidence="4">
    <location>
        <begin position="11"/>
        <end position="71"/>
    </location>
</feature>
<evidence type="ECO:0000313" key="5">
    <source>
        <dbReference type="EMBL" id="MEV0365195.1"/>
    </source>
</evidence>
<protein>
    <submittedName>
        <fullName evidence="5">TetR/AcrR family transcriptional regulator</fullName>
    </submittedName>
</protein>
<sequence>MTGTVGREELTPSARRILDTAGELFYSRGVHAVGVDTIAAESGVTKRTLYDRFGSKDGLLVTYLADRDRRWRARIDTHLAAEADPIRRLLAPFDVLPEWLPTNSRGCGFINAFAELPDPDHPGRQLIVEEKTWLRDLFRELAAAAGAADPDLLAVQLFSLHEGAIISFSITGEQLAAAATRAAALQLAEQATHRRPTRRGSDGSAADPGEHRLDR</sequence>
<dbReference type="Gene3D" id="1.10.357.10">
    <property type="entry name" value="Tetracycline Repressor, domain 2"/>
    <property type="match status" value="1"/>
</dbReference>
<dbReference type="PRINTS" id="PR00455">
    <property type="entry name" value="HTHTETR"/>
</dbReference>
<accession>A0ABV3FBX1</accession>
<gene>
    <name evidence="5" type="ORF">AB0H72_21080</name>
</gene>
<feature type="region of interest" description="Disordered" evidence="3">
    <location>
        <begin position="187"/>
        <end position="215"/>
    </location>
</feature>
<organism evidence="5 6">
    <name type="scientific">Nocardia fusca</name>
    <dbReference type="NCBI Taxonomy" id="941183"/>
    <lineage>
        <taxon>Bacteria</taxon>
        <taxon>Bacillati</taxon>
        <taxon>Actinomycetota</taxon>
        <taxon>Actinomycetes</taxon>
        <taxon>Mycobacteriales</taxon>
        <taxon>Nocardiaceae</taxon>
        <taxon>Nocardia</taxon>
    </lineage>
</organism>
<feature type="DNA-binding region" description="H-T-H motif" evidence="2">
    <location>
        <begin position="34"/>
        <end position="53"/>
    </location>
</feature>